<keyword evidence="8" id="KW-0472">Membrane</keyword>
<evidence type="ECO:0000256" key="3">
    <source>
        <dbReference type="ARBA" id="ARBA00009188"/>
    </source>
</evidence>
<keyword evidence="5" id="KW-0812">Transmembrane</keyword>
<evidence type="ECO:0000256" key="9">
    <source>
        <dbReference type="ARBA" id="ARBA00032159"/>
    </source>
</evidence>
<gene>
    <name evidence="12" type="ORF">GFSPODELE1_LOCUS7712</name>
</gene>
<proteinExistence type="inferred from homology"/>
<evidence type="ECO:0000313" key="12">
    <source>
        <dbReference type="EMBL" id="CAL1710211.1"/>
    </source>
</evidence>
<keyword evidence="6" id="KW-1133">Transmembrane helix</keyword>
<accession>A0ABP1DQV0</accession>
<evidence type="ECO:0000256" key="4">
    <source>
        <dbReference type="ARBA" id="ARBA00018170"/>
    </source>
</evidence>
<keyword evidence="7 11" id="KW-0496">Mitochondrion</keyword>
<dbReference type="Proteomes" id="UP001497453">
    <property type="component" value="Chromosome 5"/>
</dbReference>
<reference evidence="13" key="1">
    <citation type="submission" date="2024-04" db="EMBL/GenBank/DDBJ databases">
        <authorList>
            <person name="Shaw F."/>
            <person name="Minotto A."/>
        </authorList>
    </citation>
    <scope>NUCLEOTIDE SEQUENCE [LARGE SCALE GENOMIC DNA]</scope>
</reference>
<comment type="function">
    <text evidence="1 11">Component of the MICOS complex, a large protein complex of the mitochondrial inner membrane that plays crucial roles in the maintenance of crista junctions, inner membrane architecture, and formation of contact sites to the outer membrane.</text>
</comment>
<organism evidence="12 13">
    <name type="scientific">Somion occarium</name>
    <dbReference type="NCBI Taxonomy" id="3059160"/>
    <lineage>
        <taxon>Eukaryota</taxon>
        <taxon>Fungi</taxon>
        <taxon>Dikarya</taxon>
        <taxon>Basidiomycota</taxon>
        <taxon>Agaricomycotina</taxon>
        <taxon>Agaricomycetes</taxon>
        <taxon>Polyporales</taxon>
        <taxon>Cerrenaceae</taxon>
        <taxon>Somion</taxon>
    </lineage>
</organism>
<comment type="similarity">
    <text evidence="3 11">Belongs to the MICOS complex subunit Mic12 family.</text>
</comment>
<comment type="subunit">
    <text evidence="11">Component of the mitochondrial contact site and cristae organizing system (MICOS) complex.</text>
</comment>
<keyword evidence="11" id="KW-0999">Mitochondrion inner membrane</keyword>
<dbReference type="EMBL" id="OZ037948">
    <property type="protein sequence ID" value="CAL1710211.1"/>
    <property type="molecule type" value="Genomic_DNA"/>
</dbReference>
<evidence type="ECO:0000256" key="6">
    <source>
        <dbReference type="ARBA" id="ARBA00022989"/>
    </source>
</evidence>
<evidence type="ECO:0000256" key="11">
    <source>
        <dbReference type="RuleBase" id="RU363010"/>
    </source>
</evidence>
<keyword evidence="13" id="KW-1185">Reference proteome</keyword>
<sequence>MSFLVGPLSGALVAGGVYYGFSTMIQSNTERHKADLYSLSRRLVDASTIPAPPSAAARIEESRFNTVLKSRWNTEVATLFQSIGELDQKAVAWGKRVLYGGDVKADQ</sequence>
<evidence type="ECO:0000256" key="7">
    <source>
        <dbReference type="ARBA" id="ARBA00023128"/>
    </source>
</evidence>
<evidence type="ECO:0000256" key="8">
    <source>
        <dbReference type="ARBA" id="ARBA00023136"/>
    </source>
</evidence>
<evidence type="ECO:0000256" key="10">
    <source>
        <dbReference type="ARBA" id="ARBA00032985"/>
    </source>
</evidence>
<evidence type="ECO:0000313" key="13">
    <source>
        <dbReference type="Proteomes" id="UP001497453"/>
    </source>
</evidence>
<dbReference type="InterPro" id="IPR031463">
    <property type="entry name" value="Mic12"/>
</dbReference>
<dbReference type="Pfam" id="PF17050">
    <property type="entry name" value="AIM5"/>
    <property type="match status" value="1"/>
</dbReference>
<protein>
    <recommendedName>
        <fullName evidence="4 11">MICOS complex subunit MIC12</fullName>
    </recommendedName>
    <alternativeName>
        <fullName evidence="10 11">Altered inheritance of mitochondria protein 5, mitochondrial</fullName>
    </alternativeName>
    <alternativeName>
        <fullName evidence="9 11">Found in mitochondrial proteome protein 51</fullName>
    </alternativeName>
</protein>
<evidence type="ECO:0000256" key="1">
    <source>
        <dbReference type="ARBA" id="ARBA00002689"/>
    </source>
</evidence>
<name>A0ABP1DQV0_9APHY</name>
<comment type="subcellular location">
    <subcellularLocation>
        <location evidence="2">Membrane</location>
    </subcellularLocation>
    <subcellularLocation>
        <location evidence="11">Mitochondrion inner membrane</location>
        <topology evidence="11">Single-pass membrane protein</topology>
    </subcellularLocation>
</comment>
<evidence type="ECO:0000256" key="2">
    <source>
        <dbReference type="ARBA" id="ARBA00004370"/>
    </source>
</evidence>
<evidence type="ECO:0000256" key="5">
    <source>
        <dbReference type="ARBA" id="ARBA00022692"/>
    </source>
</evidence>